<dbReference type="Proteomes" id="UP000245699">
    <property type="component" value="Unassembled WGS sequence"/>
</dbReference>
<dbReference type="AlphaFoldDB" id="A0A2T9Y653"/>
<dbReference type="EMBL" id="MBFT01000695">
    <property type="protein sequence ID" value="PVU87785.1"/>
    <property type="molecule type" value="Genomic_DNA"/>
</dbReference>
<dbReference type="PANTHER" id="PTHR33606">
    <property type="entry name" value="PROTEIN YCII"/>
    <property type="match status" value="1"/>
</dbReference>
<dbReference type="Gene3D" id="3.30.70.1060">
    <property type="entry name" value="Dimeric alpha+beta barrel"/>
    <property type="match status" value="1"/>
</dbReference>
<organism evidence="2 3">
    <name type="scientific">Furculomyces boomerangus</name>
    <dbReference type="NCBI Taxonomy" id="61424"/>
    <lineage>
        <taxon>Eukaryota</taxon>
        <taxon>Fungi</taxon>
        <taxon>Fungi incertae sedis</taxon>
        <taxon>Zoopagomycota</taxon>
        <taxon>Kickxellomycotina</taxon>
        <taxon>Harpellomycetes</taxon>
        <taxon>Harpellales</taxon>
        <taxon>Harpellaceae</taxon>
        <taxon>Furculomyces</taxon>
    </lineage>
</organism>
<accession>A0A2T9Y653</accession>
<comment type="caution">
    <text evidence="2">The sequence shown here is derived from an EMBL/GenBank/DDBJ whole genome shotgun (WGS) entry which is preliminary data.</text>
</comment>
<gene>
    <name evidence="2" type="ORF">BB559_005888</name>
</gene>
<dbReference type="Pfam" id="PF03795">
    <property type="entry name" value="YCII"/>
    <property type="match status" value="1"/>
</dbReference>
<keyword evidence="3" id="KW-1185">Reference proteome</keyword>
<dbReference type="SUPFAM" id="SSF54909">
    <property type="entry name" value="Dimeric alpha+beta barrel"/>
    <property type="match status" value="1"/>
</dbReference>
<protein>
    <recommendedName>
        <fullName evidence="1">YCII-related domain-containing protein</fullName>
    </recommendedName>
</protein>
<evidence type="ECO:0000313" key="2">
    <source>
        <dbReference type="EMBL" id="PVU87785.1"/>
    </source>
</evidence>
<dbReference type="OrthoDB" id="5519740at2759"/>
<feature type="domain" description="YCII-related" evidence="1">
    <location>
        <begin position="14"/>
        <end position="89"/>
    </location>
</feature>
<sequence>MSQQTPQNSYFATIQDHSDADCLSRRTAALEPHIAGLKSLKQNSFLQTAGGTFDKDGKMSGSILLYNADTEQQVREMVENDPFCKERVWDINTLVIQRAFIPTL</sequence>
<dbReference type="InterPro" id="IPR051807">
    <property type="entry name" value="Sec-metab_biosynth-assoc"/>
</dbReference>
<evidence type="ECO:0000259" key="1">
    <source>
        <dbReference type="Pfam" id="PF03795"/>
    </source>
</evidence>
<dbReference type="InterPro" id="IPR005545">
    <property type="entry name" value="YCII"/>
</dbReference>
<dbReference type="PANTHER" id="PTHR33606:SF3">
    <property type="entry name" value="PROTEIN YCII"/>
    <property type="match status" value="1"/>
</dbReference>
<proteinExistence type="predicted"/>
<name>A0A2T9Y653_9FUNG</name>
<reference evidence="2 3" key="1">
    <citation type="journal article" date="2018" name="MBio">
        <title>Comparative Genomics Reveals the Core Gene Toolbox for the Fungus-Insect Symbiosis.</title>
        <authorList>
            <person name="Wang Y."/>
            <person name="Stata M."/>
            <person name="Wang W."/>
            <person name="Stajich J.E."/>
            <person name="White M.M."/>
            <person name="Moncalvo J.M."/>
        </authorList>
    </citation>
    <scope>NUCLEOTIDE SEQUENCE [LARGE SCALE GENOMIC DNA]</scope>
    <source>
        <strain evidence="2 3">AUS-77-4</strain>
    </source>
</reference>
<dbReference type="InterPro" id="IPR011008">
    <property type="entry name" value="Dimeric_a/b-barrel"/>
</dbReference>
<evidence type="ECO:0000313" key="3">
    <source>
        <dbReference type="Proteomes" id="UP000245699"/>
    </source>
</evidence>